<evidence type="ECO:0000256" key="4">
    <source>
        <dbReference type="ARBA" id="ARBA00022801"/>
    </source>
</evidence>
<dbReference type="Proteomes" id="UP000446786">
    <property type="component" value="Unassembled WGS sequence"/>
</dbReference>
<accession>A0A845AU15</accession>
<name>A0A845AU15_9SPHN</name>
<comment type="caution">
    <text evidence="8">The sequence shown here is derived from an EMBL/GenBank/DDBJ whole genome shotgun (WGS) entry which is preliminary data.</text>
</comment>
<dbReference type="SMART" id="SM00849">
    <property type="entry name" value="Lactamase_B"/>
    <property type="match status" value="1"/>
</dbReference>
<evidence type="ECO:0000313" key="7">
    <source>
        <dbReference type="EMBL" id="MXP30239.1"/>
    </source>
</evidence>
<gene>
    <name evidence="7" type="ORF">GRI94_00210</name>
    <name evidence="8" type="ORF">GRI94_14300</name>
</gene>
<keyword evidence="3" id="KW-0479">Metal-binding</keyword>
<protein>
    <submittedName>
        <fullName evidence="8">MBL fold metallo-hydrolase</fullName>
    </submittedName>
</protein>
<keyword evidence="4 8" id="KW-0378">Hydrolase</keyword>
<dbReference type="InterPro" id="IPR001279">
    <property type="entry name" value="Metallo-B-lactamas"/>
</dbReference>
<evidence type="ECO:0000256" key="3">
    <source>
        <dbReference type="ARBA" id="ARBA00022723"/>
    </source>
</evidence>
<keyword evidence="9" id="KW-1185">Reference proteome</keyword>
<comment type="cofactor">
    <cofactor evidence="1">
        <name>Zn(2+)</name>
        <dbReference type="ChEBI" id="CHEBI:29105"/>
    </cofactor>
</comment>
<evidence type="ECO:0000256" key="2">
    <source>
        <dbReference type="ARBA" id="ARBA00007749"/>
    </source>
</evidence>
<sequence>MRQATAETGVLVYAFTCGYITLPTTYFIAGGEGKTKVPACSFLIDHPDGLAVFDTGFSDRFVGLEDGLGKIVDMPEEHPIAVRLEALDVDPGAVQWIINSHLHLDHAGGNRMLPNATVIVQEQEWDFGFAGEDGAYSTQDFDIGQTVKKVRGEHDVFGDGSVTVFPTPGHTPGHQSARIRTATGEAVLAGDCCNFRRSLDEMKMPENVYNADHYRGSLESLSSLRRAGARIFYGHDPDFWSTVPQATELNMATIQS</sequence>
<dbReference type="GO" id="GO:0046872">
    <property type="term" value="F:metal ion binding"/>
    <property type="evidence" value="ECO:0007669"/>
    <property type="project" value="UniProtKB-KW"/>
</dbReference>
<dbReference type="AlphaFoldDB" id="A0A845AU15"/>
<dbReference type="EMBL" id="WTYE01000001">
    <property type="protein sequence ID" value="MXP30239.1"/>
    <property type="molecule type" value="Genomic_DNA"/>
</dbReference>
<evidence type="ECO:0000256" key="1">
    <source>
        <dbReference type="ARBA" id="ARBA00001947"/>
    </source>
</evidence>
<dbReference type="OrthoDB" id="9773738at2"/>
<dbReference type="Pfam" id="PF00753">
    <property type="entry name" value="Lactamase_B"/>
    <property type="match status" value="1"/>
</dbReference>
<reference evidence="8 9" key="1">
    <citation type="submission" date="2019-12" db="EMBL/GenBank/DDBJ databases">
        <title>Genomic-based taxomic classification of the family Erythrobacteraceae.</title>
        <authorList>
            <person name="Xu L."/>
        </authorList>
    </citation>
    <scope>NUCLEOTIDE SEQUENCE [LARGE SCALE GENOMIC DNA]</scope>
    <source>
        <strain evidence="8 9">JCM 16677</strain>
    </source>
</reference>
<dbReference type="PANTHER" id="PTHR42978:SF2">
    <property type="entry name" value="102 KBASES UNSTABLE REGION: FROM 1 TO 119443"/>
    <property type="match status" value="1"/>
</dbReference>
<dbReference type="CDD" id="cd07729">
    <property type="entry name" value="AHL_lactonase_MBL-fold"/>
    <property type="match status" value="1"/>
</dbReference>
<dbReference type="GO" id="GO:0016787">
    <property type="term" value="F:hydrolase activity"/>
    <property type="evidence" value="ECO:0007669"/>
    <property type="project" value="UniProtKB-KW"/>
</dbReference>
<organism evidence="8 9">
    <name type="scientific">Parerythrobacter jejuensis</name>
    <dbReference type="NCBI Taxonomy" id="795812"/>
    <lineage>
        <taxon>Bacteria</taxon>
        <taxon>Pseudomonadati</taxon>
        <taxon>Pseudomonadota</taxon>
        <taxon>Alphaproteobacteria</taxon>
        <taxon>Sphingomonadales</taxon>
        <taxon>Erythrobacteraceae</taxon>
        <taxon>Parerythrobacter</taxon>
    </lineage>
</organism>
<evidence type="ECO:0000313" key="8">
    <source>
        <dbReference type="EMBL" id="MXP32999.1"/>
    </source>
</evidence>
<dbReference type="InterPro" id="IPR051013">
    <property type="entry name" value="MBL_superfamily_lactonases"/>
</dbReference>
<evidence type="ECO:0000259" key="6">
    <source>
        <dbReference type="SMART" id="SM00849"/>
    </source>
</evidence>
<dbReference type="InterPro" id="IPR036866">
    <property type="entry name" value="RibonucZ/Hydroxyglut_hydro"/>
</dbReference>
<dbReference type="RefSeq" id="WP_160777808.1">
    <property type="nucleotide sequence ID" value="NZ_BAAAZF010000001.1"/>
</dbReference>
<evidence type="ECO:0000313" key="9">
    <source>
        <dbReference type="Proteomes" id="UP000446786"/>
    </source>
</evidence>
<comment type="similarity">
    <text evidence="2">Belongs to the metallo-beta-lactamase superfamily.</text>
</comment>
<dbReference type="EMBL" id="WTYE01000001">
    <property type="protein sequence ID" value="MXP32999.1"/>
    <property type="molecule type" value="Genomic_DNA"/>
</dbReference>
<dbReference type="PANTHER" id="PTHR42978">
    <property type="entry name" value="QUORUM-QUENCHING LACTONASE YTNP-RELATED-RELATED"/>
    <property type="match status" value="1"/>
</dbReference>
<feature type="domain" description="Metallo-beta-lactamase" evidence="6">
    <location>
        <begin position="38"/>
        <end position="235"/>
    </location>
</feature>
<keyword evidence="5" id="KW-0862">Zinc</keyword>
<dbReference type="SUPFAM" id="SSF56281">
    <property type="entry name" value="Metallo-hydrolase/oxidoreductase"/>
    <property type="match status" value="1"/>
</dbReference>
<evidence type="ECO:0000256" key="5">
    <source>
        <dbReference type="ARBA" id="ARBA00022833"/>
    </source>
</evidence>
<dbReference type="Gene3D" id="3.60.15.10">
    <property type="entry name" value="Ribonuclease Z/Hydroxyacylglutathione hydrolase-like"/>
    <property type="match status" value="1"/>
</dbReference>
<proteinExistence type="inferred from homology"/>